<dbReference type="EMBL" id="LDEV01002964">
    <property type="protein sequence ID" value="KLJ06824.1"/>
    <property type="molecule type" value="Genomic_DNA"/>
</dbReference>
<organism evidence="1 2">
    <name type="scientific">Blastomyces silverae</name>
    <dbReference type="NCBI Taxonomy" id="2060906"/>
    <lineage>
        <taxon>Eukaryota</taxon>
        <taxon>Fungi</taxon>
        <taxon>Dikarya</taxon>
        <taxon>Ascomycota</taxon>
        <taxon>Pezizomycotina</taxon>
        <taxon>Eurotiomycetes</taxon>
        <taxon>Eurotiomycetidae</taxon>
        <taxon>Onygenales</taxon>
        <taxon>Ajellomycetaceae</taxon>
        <taxon>Blastomyces</taxon>
    </lineage>
</organism>
<evidence type="ECO:0000313" key="2">
    <source>
        <dbReference type="Proteomes" id="UP000053573"/>
    </source>
</evidence>
<protein>
    <submittedName>
        <fullName evidence="1">Uncharacterized protein</fullName>
    </submittedName>
</protein>
<keyword evidence="2" id="KW-1185">Reference proteome</keyword>
<gene>
    <name evidence="1" type="ORF">EMPG_17689</name>
</gene>
<proteinExistence type="predicted"/>
<dbReference type="OrthoDB" id="10512673at2759"/>
<sequence length="68" mass="7285">MSTVGQGKRSARQDRVIPLHVGSLLASQYGNEVNAPDPCSLGLGNIDEKDRPDAGNHILLGRSHHISQ</sequence>
<reference evidence="2" key="1">
    <citation type="journal article" date="2015" name="PLoS Genet.">
        <title>The dynamic genome and transcriptome of the human fungal pathogen Blastomyces and close relative Emmonsia.</title>
        <authorList>
            <person name="Munoz J.F."/>
            <person name="Gauthier G.M."/>
            <person name="Desjardins C.A."/>
            <person name="Gallo J.E."/>
            <person name="Holder J."/>
            <person name="Sullivan T.D."/>
            <person name="Marty A.J."/>
            <person name="Carmen J.C."/>
            <person name="Chen Z."/>
            <person name="Ding L."/>
            <person name="Gujja S."/>
            <person name="Magrini V."/>
            <person name="Misas E."/>
            <person name="Mitreva M."/>
            <person name="Priest M."/>
            <person name="Saif S."/>
            <person name="Whiston E.A."/>
            <person name="Young S."/>
            <person name="Zeng Q."/>
            <person name="Goldman W.E."/>
            <person name="Mardis E.R."/>
            <person name="Taylor J.W."/>
            <person name="McEwen J.G."/>
            <person name="Clay O.K."/>
            <person name="Klein B.S."/>
            <person name="Cuomo C.A."/>
        </authorList>
    </citation>
    <scope>NUCLEOTIDE SEQUENCE [LARGE SCALE GENOMIC DNA]</scope>
    <source>
        <strain evidence="2">UAMH 139</strain>
    </source>
</reference>
<dbReference type="Proteomes" id="UP000053573">
    <property type="component" value="Unassembled WGS sequence"/>
</dbReference>
<dbReference type="AlphaFoldDB" id="A0A0H1B5Y1"/>
<accession>A0A0H1B5Y1</accession>
<name>A0A0H1B5Y1_9EURO</name>
<evidence type="ECO:0000313" key="1">
    <source>
        <dbReference type="EMBL" id="KLJ06824.1"/>
    </source>
</evidence>
<comment type="caution">
    <text evidence="1">The sequence shown here is derived from an EMBL/GenBank/DDBJ whole genome shotgun (WGS) entry which is preliminary data.</text>
</comment>